<proteinExistence type="predicted"/>
<evidence type="ECO:0000313" key="7">
    <source>
        <dbReference type="EMBL" id="KAJ7308599.1"/>
    </source>
</evidence>
<comment type="caution">
    <text evidence="7">The sequence shown here is derived from an EMBL/GenBank/DDBJ whole genome shotgun (WGS) entry which is preliminary data.</text>
</comment>
<gene>
    <name evidence="7" type="ORF">DFH08DRAFT_944454</name>
</gene>
<keyword evidence="1" id="KW-0285">Flavoprotein</keyword>
<evidence type="ECO:0000256" key="3">
    <source>
        <dbReference type="ARBA" id="ARBA00023002"/>
    </source>
</evidence>
<dbReference type="InterPro" id="IPR002938">
    <property type="entry name" value="FAD-bd"/>
</dbReference>
<organism evidence="7 8">
    <name type="scientific">Mycena albidolilacea</name>
    <dbReference type="NCBI Taxonomy" id="1033008"/>
    <lineage>
        <taxon>Eukaryota</taxon>
        <taxon>Fungi</taxon>
        <taxon>Dikarya</taxon>
        <taxon>Basidiomycota</taxon>
        <taxon>Agaricomycotina</taxon>
        <taxon>Agaricomycetes</taxon>
        <taxon>Agaricomycetidae</taxon>
        <taxon>Agaricales</taxon>
        <taxon>Marasmiineae</taxon>
        <taxon>Mycenaceae</taxon>
        <taxon>Mycena</taxon>
    </lineage>
</organism>
<evidence type="ECO:0000259" key="6">
    <source>
        <dbReference type="Pfam" id="PF01494"/>
    </source>
</evidence>
<dbReference type="Proteomes" id="UP001218218">
    <property type="component" value="Unassembled WGS sequence"/>
</dbReference>
<dbReference type="AlphaFoldDB" id="A0AAD6Z5W8"/>
<keyword evidence="4 7" id="KW-0503">Monooxygenase</keyword>
<protein>
    <submittedName>
        <fullName evidence="7">Monooxygenase</fullName>
    </submittedName>
</protein>
<dbReference type="InterPro" id="IPR036188">
    <property type="entry name" value="FAD/NAD-bd_sf"/>
</dbReference>
<dbReference type="PANTHER" id="PTHR46972">
    <property type="entry name" value="MONOOXYGENASE ASQM-RELATED"/>
    <property type="match status" value="1"/>
</dbReference>
<sequence length="443" mass="46760">MSPPPELLASILAKWGNLVPGPDHSKHQVAVVGAGVSGLTAARILQLHGHSVTLFEREESRSARFQGGTLDIHPKTGQVALELAGLTKEFRALARPEGEEMRIVDKHATTHHADEVQEAPAPGAQGARDRPEVDRGQLRQIMLDSLDAGTVAWGSAVQSAESAEGGSKVRLLFEPGSTSAKKHGNKLFDAIIGADGAWSRIRSVLSPAKPEYTGTVSIELSITDVDNRYPEIASLVGQGTLHALQDKKALIPQRNSGGNIRTYAWLPVPLSWPEDTGIASMSPADASAYLRANVFSDWSPRLLALLDASAASAAEAGGAPYPVRSLFALPSPHAWETFPGGRITIVGDAAHLSFPNGEGANLAMLDGAEVALAIASARDSAMLGRNIAEFEKGMMERGVKSSAKGVFMRENFIFHANGAAGAVEFFRKMASGPQPGAAPQQGQ</sequence>
<name>A0AAD6Z5W8_9AGAR</name>
<dbReference type="PANTHER" id="PTHR46972:SF1">
    <property type="entry name" value="FAD DEPENDENT OXIDOREDUCTASE DOMAIN-CONTAINING PROTEIN"/>
    <property type="match status" value="1"/>
</dbReference>
<evidence type="ECO:0000256" key="2">
    <source>
        <dbReference type="ARBA" id="ARBA00022827"/>
    </source>
</evidence>
<reference evidence="7" key="1">
    <citation type="submission" date="2023-03" db="EMBL/GenBank/DDBJ databases">
        <title>Massive genome expansion in bonnet fungi (Mycena s.s.) driven by repeated elements and novel gene families across ecological guilds.</title>
        <authorList>
            <consortium name="Lawrence Berkeley National Laboratory"/>
            <person name="Harder C.B."/>
            <person name="Miyauchi S."/>
            <person name="Viragh M."/>
            <person name="Kuo A."/>
            <person name="Thoen E."/>
            <person name="Andreopoulos B."/>
            <person name="Lu D."/>
            <person name="Skrede I."/>
            <person name="Drula E."/>
            <person name="Henrissat B."/>
            <person name="Morin E."/>
            <person name="Kohler A."/>
            <person name="Barry K."/>
            <person name="LaButti K."/>
            <person name="Morin E."/>
            <person name="Salamov A."/>
            <person name="Lipzen A."/>
            <person name="Mereny Z."/>
            <person name="Hegedus B."/>
            <person name="Baldrian P."/>
            <person name="Stursova M."/>
            <person name="Weitz H."/>
            <person name="Taylor A."/>
            <person name="Grigoriev I.V."/>
            <person name="Nagy L.G."/>
            <person name="Martin F."/>
            <person name="Kauserud H."/>
        </authorList>
    </citation>
    <scope>NUCLEOTIDE SEQUENCE</scope>
    <source>
        <strain evidence="7">CBHHK002</strain>
    </source>
</reference>
<keyword evidence="2" id="KW-0274">FAD</keyword>
<dbReference type="GO" id="GO:0071949">
    <property type="term" value="F:FAD binding"/>
    <property type="evidence" value="ECO:0007669"/>
    <property type="project" value="InterPro"/>
</dbReference>
<evidence type="ECO:0000313" key="8">
    <source>
        <dbReference type="Proteomes" id="UP001218218"/>
    </source>
</evidence>
<accession>A0AAD6Z5W8</accession>
<keyword evidence="3" id="KW-0560">Oxidoreductase</keyword>
<evidence type="ECO:0000256" key="1">
    <source>
        <dbReference type="ARBA" id="ARBA00022630"/>
    </source>
</evidence>
<dbReference type="GO" id="GO:0004497">
    <property type="term" value="F:monooxygenase activity"/>
    <property type="evidence" value="ECO:0007669"/>
    <property type="project" value="UniProtKB-KW"/>
</dbReference>
<evidence type="ECO:0000256" key="5">
    <source>
        <dbReference type="SAM" id="MobiDB-lite"/>
    </source>
</evidence>
<dbReference type="SUPFAM" id="SSF51905">
    <property type="entry name" value="FAD/NAD(P)-binding domain"/>
    <property type="match status" value="1"/>
</dbReference>
<dbReference type="EMBL" id="JARIHO010000085">
    <property type="protein sequence ID" value="KAJ7308599.1"/>
    <property type="molecule type" value="Genomic_DNA"/>
</dbReference>
<evidence type="ECO:0000256" key="4">
    <source>
        <dbReference type="ARBA" id="ARBA00023033"/>
    </source>
</evidence>
<keyword evidence="8" id="KW-1185">Reference proteome</keyword>
<feature type="region of interest" description="Disordered" evidence="5">
    <location>
        <begin position="110"/>
        <end position="133"/>
    </location>
</feature>
<dbReference type="Pfam" id="PF01494">
    <property type="entry name" value="FAD_binding_3"/>
    <property type="match status" value="1"/>
</dbReference>
<dbReference type="PRINTS" id="PR00420">
    <property type="entry name" value="RNGMNOXGNASE"/>
</dbReference>
<dbReference type="Gene3D" id="3.50.50.60">
    <property type="entry name" value="FAD/NAD(P)-binding domain"/>
    <property type="match status" value="1"/>
</dbReference>
<feature type="domain" description="FAD-binding" evidence="6">
    <location>
        <begin position="27"/>
        <end position="256"/>
    </location>
</feature>